<dbReference type="PRINTS" id="PR00081">
    <property type="entry name" value="GDHRDH"/>
</dbReference>
<dbReference type="Pfam" id="PF13561">
    <property type="entry name" value="adh_short_C2"/>
    <property type="match status" value="1"/>
</dbReference>
<dbReference type="RefSeq" id="WP_377063033.1">
    <property type="nucleotide sequence ID" value="NZ_JBHSJJ010000003.1"/>
</dbReference>
<reference evidence="3" key="1">
    <citation type="journal article" date="2019" name="Int. J. Syst. Evol. Microbiol.">
        <title>The Global Catalogue of Microorganisms (GCM) 10K type strain sequencing project: providing services to taxonomists for standard genome sequencing and annotation.</title>
        <authorList>
            <consortium name="The Broad Institute Genomics Platform"/>
            <consortium name="The Broad Institute Genome Sequencing Center for Infectious Disease"/>
            <person name="Wu L."/>
            <person name="Ma J."/>
        </authorList>
    </citation>
    <scope>NUCLEOTIDE SEQUENCE [LARGE SCALE GENOMIC DNA]</scope>
    <source>
        <strain evidence="3">CGMCC 4.7466</strain>
    </source>
</reference>
<dbReference type="InterPro" id="IPR036291">
    <property type="entry name" value="NAD(P)-bd_dom_sf"/>
</dbReference>
<dbReference type="SUPFAM" id="SSF51735">
    <property type="entry name" value="NAD(P)-binding Rossmann-fold domains"/>
    <property type="match status" value="1"/>
</dbReference>
<dbReference type="EMBL" id="JBHSJJ010000003">
    <property type="protein sequence ID" value="MFC4871506.1"/>
    <property type="molecule type" value="Genomic_DNA"/>
</dbReference>
<protein>
    <submittedName>
        <fullName evidence="2">SDR family oxidoreductase</fullName>
    </submittedName>
</protein>
<accession>A0ABV9SYY2</accession>
<comment type="similarity">
    <text evidence="1">Belongs to the short-chain dehydrogenases/reductases (SDR) family.</text>
</comment>
<evidence type="ECO:0000313" key="3">
    <source>
        <dbReference type="Proteomes" id="UP001595818"/>
    </source>
</evidence>
<evidence type="ECO:0000313" key="2">
    <source>
        <dbReference type="EMBL" id="MFC4871506.1"/>
    </source>
</evidence>
<name>A0ABV9SYY2_9BACT</name>
<proteinExistence type="inferred from homology"/>
<dbReference type="Proteomes" id="UP001595818">
    <property type="component" value="Unassembled WGS sequence"/>
</dbReference>
<dbReference type="InterPro" id="IPR002347">
    <property type="entry name" value="SDR_fam"/>
</dbReference>
<dbReference type="PANTHER" id="PTHR42760">
    <property type="entry name" value="SHORT-CHAIN DEHYDROGENASES/REDUCTASES FAMILY MEMBER"/>
    <property type="match status" value="1"/>
</dbReference>
<sequence length="274" mass="29755">MPESATKNIGIDPENEWGEAFSLKGKLIWVIGGAGYLGRAVVRFLVQAGARVVCADMGDKAFDFLQNKKWEMAIPATVDISLEYKLNQFIEEQTRKLGSPDGVVNLAYASTAKRLEELTGADFDKVNQAGLTAGFLLGRESAKLMAANGGGSLVMFSSMYGMVSPDPKIYEHPMNPNPIEYGVGKAGIIQMTRYFAMHFGLKKVRCNSISPGPFPNPSVKEQHPDFVERLGKKTVLGRVGEVKEIAGAVCFLLSPASSYITGHNLVVDGGWTCW</sequence>
<organism evidence="2 3">
    <name type="scientific">Negadavirga shengliensis</name>
    <dbReference type="NCBI Taxonomy" id="1389218"/>
    <lineage>
        <taxon>Bacteria</taxon>
        <taxon>Pseudomonadati</taxon>
        <taxon>Bacteroidota</taxon>
        <taxon>Cytophagia</taxon>
        <taxon>Cytophagales</taxon>
        <taxon>Cyclobacteriaceae</taxon>
        <taxon>Negadavirga</taxon>
    </lineage>
</organism>
<dbReference type="Gene3D" id="3.40.50.720">
    <property type="entry name" value="NAD(P)-binding Rossmann-like Domain"/>
    <property type="match status" value="1"/>
</dbReference>
<evidence type="ECO:0000256" key="1">
    <source>
        <dbReference type="ARBA" id="ARBA00006484"/>
    </source>
</evidence>
<comment type="caution">
    <text evidence="2">The sequence shown here is derived from an EMBL/GenBank/DDBJ whole genome shotgun (WGS) entry which is preliminary data.</text>
</comment>
<gene>
    <name evidence="2" type="ORF">ACFPFU_07395</name>
</gene>
<keyword evidence="3" id="KW-1185">Reference proteome</keyword>